<keyword evidence="5 6" id="KW-0175">Coiled coil</keyword>
<comment type="similarity">
    <text evidence="2 6">Belongs to the TDA11 family.</text>
</comment>
<name>A0A0C7N9N8_9SACH</name>
<evidence type="ECO:0000256" key="5">
    <source>
        <dbReference type="ARBA" id="ARBA00023054"/>
    </source>
</evidence>
<reference evidence="8 9" key="1">
    <citation type="submission" date="2014-12" db="EMBL/GenBank/DDBJ databases">
        <authorList>
            <person name="Neuveglise Cecile"/>
        </authorList>
    </citation>
    <scope>NUCLEOTIDE SEQUENCE [LARGE SCALE GENOMIC DNA]</scope>
    <source>
        <strain evidence="8 9">CBS 12615</strain>
    </source>
</reference>
<evidence type="ECO:0000256" key="4">
    <source>
        <dbReference type="ARBA" id="ARBA00022490"/>
    </source>
</evidence>
<dbReference type="Pfam" id="PF17084">
    <property type="entry name" value="TDA11"/>
    <property type="match status" value="2"/>
</dbReference>
<feature type="region of interest" description="Disordered" evidence="7">
    <location>
        <begin position="205"/>
        <end position="238"/>
    </location>
</feature>
<feature type="compositionally biased region" description="Basic and acidic residues" evidence="7">
    <location>
        <begin position="106"/>
        <end position="118"/>
    </location>
</feature>
<evidence type="ECO:0000256" key="1">
    <source>
        <dbReference type="ARBA" id="ARBA00004496"/>
    </source>
</evidence>
<feature type="coiled-coil region" evidence="6">
    <location>
        <begin position="154"/>
        <end position="195"/>
    </location>
</feature>
<feature type="region of interest" description="Disordered" evidence="7">
    <location>
        <begin position="309"/>
        <end position="348"/>
    </location>
</feature>
<dbReference type="GO" id="GO:0005737">
    <property type="term" value="C:cytoplasm"/>
    <property type="evidence" value="ECO:0007669"/>
    <property type="project" value="UniProtKB-SubCell"/>
</dbReference>
<organism evidence="8 9">
    <name type="scientific">Lachancea lanzarotensis</name>
    <dbReference type="NCBI Taxonomy" id="1245769"/>
    <lineage>
        <taxon>Eukaryota</taxon>
        <taxon>Fungi</taxon>
        <taxon>Dikarya</taxon>
        <taxon>Ascomycota</taxon>
        <taxon>Saccharomycotina</taxon>
        <taxon>Saccharomycetes</taxon>
        <taxon>Saccharomycetales</taxon>
        <taxon>Saccharomycetaceae</taxon>
        <taxon>Lachancea</taxon>
    </lineage>
</organism>
<evidence type="ECO:0000313" key="8">
    <source>
        <dbReference type="EMBL" id="CEP62163.1"/>
    </source>
</evidence>
<evidence type="ECO:0000256" key="2">
    <source>
        <dbReference type="ARBA" id="ARBA00008382"/>
    </source>
</evidence>
<evidence type="ECO:0000256" key="7">
    <source>
        <dbReference type="SAM" id="MobiDB-lite"/>
    </source>
</evidence>
<feature type="compositionally biased region" description="Polar residues" evidence="7">
    <location>
        <begin position="56"/>
        <end position="67"/>
    </location>
</feature>
<feature type="compositionally biased region" description="Polar residues" evidence="7">
    <location>
        <begin position="271"/>
        <end position="281"/>
    </location>
</feature>
<accession>A0A0C7N9N8</accession>
<evidence type="ECO:0000313" key="9">
    <source>
        <dbReference type="Proteomes" id="UP000054304"/>
    </source>
</evidence>
<feature type="compositionally biased region" description="Polar residues" evidence="7">
    <location>
        <begin position="119"/>
        <end position="142"/>
    </location>
</feature>
<protein>
    <recommendedName>
        <fullName evidence="3 6">Topoisomerase I damage affected protein 11</fullName>
    </recommendedName>
</protein>
<evidence type="ECO:0000256" key="6">
    <source>
        <dbReference type="RuleBase" id="RU362140"/>
    </source>
</evidence>
<keyword evidence="9" id="KW-1185">Reference proteome</keyword>
<comment type="subcellular location">
    <subcellularLocation>
        <location evidence="1 6">Cytoplasm</location>
    </subcellularLocation>
</comment>
<feature type="compositionally biased region" description="Basic and acidic residues" evidence="7">
    <location>
        <begin position="10"/>
        <end position="37"/>
    </location>
</feature>
<evidence type="ECO:0000256" key="3">
    <source>
        <dbReference type="ARBA" id="ARBA00014140"/>
    </source>
</evidence>
<feature type="compositionally biased region" description="Basic and acidic residues" evidence="7">
    <location>
        <begin position="332"/>
        <end position="348"/>
    </location>
</feature>
<gene>
    <name evidence="6" type="primary">TDA11</name>
    <name evidence="8" type="ORF">LALA0_S04e09274g</name>
</gene>
<feature type="region of interest" description="Disordered" evidence="7">
    <location>
        <begin position="1"/>
        <end position="144"/>
    </location>
</feature>
<dbReference type="InterPro" id="IPR031388">
    <property type="entry name" value="Tda11"/>
</dbReference>
<dbReference type="OrthoDB" id="4036304at2759"/>
<dbReference type="HOGENOM" id="CLU_046807_0_0_1"/>
<feature type="region of interest" description="Disordered" evidence="7">
    <location>
        <begin position="265"/>
        <end position="290"/>
    </location>
</feature>
<dbReference type="AlphaFoldDB" id="A0A0C7N9N8"/>
<sequence>MSSLNSFIEDNDKKASIDTSEKLKSDDLNVSATEKDASGAQMLTTPNGSKGMRVQPQISPASPSNQEHPLRNASPRLASKSKLPRSNTVKRLSLIQPVVSPFSTPQEHRQTIRFDTRRQSQSAISDHSRSSSGASELHPQTESGSSVSSLLQLLANKELELLETKRKIEELRKGLINEEAQLQLQTQQLQDLKNQVGRTVYAGVDDHKNVKNGRGPSNLVQPSQSAVEEPSQSVSNRESMWSKPLTFFNQFDQLIQHELEKKLHWDEVPSPTKTPVRQTDPGSKPSDDVLENVSSSLWSFVSDVKTGLMGINEEPTSQESQKHPRNTGPRVSVEKETELEDLHSKKSE</sequence>
<feature type="compositionally biased region" description="Polar residues" evidence="7">
    <location>
        <begin position="218"/>
        <end position="238"/>
    </location>
</feature>
<dbReference type="Proteomes" id="UP000054304">
    <property type="component" value="Unassembled WGS sequence"/>
</dbReference>
<proteinExistence type="inferred from homology"/>
<dbReference type="EMBL" id="LN736363">
    <property type="protein sequence ID" value="CEP62163.1"/>
    <property type="molecule type" value="Genomic_DNA"/>
</dbReference>
<keyword evidence="4 6" id="KW-0963">Cytoplasm</keyword>